<gene>
    <name evidence="4" type="ORF">SAMN04487949_1840</name>
</gene>
<sequence>MNSRAQSETIGVILLVGVVTLAISTFGVYYLGSIDQNPGPTTNVDSHVTAEEIRLTHDGGDIVDTANLRVVVRANGADTGIDWSEGSLSGSTPDSFGPGETWSVDVSAARDDASGSDFDPDTEVRILLVHDPTNSVVYDTVTSPDSS</sequence>
<feature type="domain" description="Archaeal Type IV pilin N-terminal" evidence="3">
    <location>
        <begin position="5"/>
        <end position="76"/>
    </location>
</feature>
<evidence type="ECO:0000256" key="2">
    <source>
        <dbReference type="SAM" id="Phobius"/>
    </source>
</evidence>
<name>A0A1G9TN03_9EURY</name>
<dbReference type="RefSeq" id="WP_089696878.1">
    <property type="nucleotide sequence ID" value="NZ_FNHL01000002.1"/>
</dbReference>
<dbReference type="STRING" id="660521.SAMN04487949_1840"/>
<feature type="transmembrane region" description="Helical" evidence="2">
    <location>
        <begin position="12"/>
        <end position="32"/>
    </location>
</feature>
<protein>
    <recommendedName>
        <fullName evidence="3">Archaeal Type IV pilin N-terminal domain-containing protein</fullName>
    </recommendedName>
</protein>
<feature type="region of interest" description="Disordered" evidence="1">
    <location>
        <begin position="82"/>
        <end position="102"/>
    </location>
</feature>
<keyword evidence="2" id="KW-1133">Transmembrane helix</keyword>
<organism evidence="4 5">
    <name type="scientific">Halogranum gelatinilyticum</name>
    <dbReference type="NCBI Taxonomy" id="660521"/>
    <lineage>
        <taxon>Archaea</taxon>
        <taxon>Methanobacteriati</taxon>
        <taxon>Methanobacteriota</taxon>
        <taxon>Stenosarchaea group</taxon>
        <taxon>Halobacteria</taxon>
        <taxon>Halobacteriales</taxon>
        <taxon>Haloferacaceae</taxon>
    </lineage>
</organism>
<reference evidence="5" key="1">
    <citation type="submission" date="2016-10" db="EMBL/GenBank/DDBJ databases">
        <authorList>
            <person name="Varghese N."/>
            <person name="Submissions S."/>
        </authorList>
    </citation>
    <scope>NUCLEOTIDE SEQUENCE [LARGE SCALE GENOMIC DNA]</scope>
    <source>
        <strain evidence="5">CGMCC 1.10119</strain>
    </source>
</reference>
<dbReference type="Proteomes" id="UP000199451">
    <property type="component" value="Unassembled WGS sequence"/>
</dbReference>
<dbReference type="InterPro" id="IPR012859">
    <property type="entry name" value="Pilin_N_archaeal"/>
</dbReference>
<dbReference type="Pfam" id="PF07790">
    <property type="entry name" value="Pilin_N"/>
    <property type="match status" value="1"/>
</dbReference>
<evidence type="ECO:0000256" key="1">
    <source>
        <dbReference type="SAM" id="MobiDB-lite"/>
    </source>
</evidence>
<evidence type="ECO:0000313" key="4">
    <source>
        <dbReference type="EMBL" id="SDM49146.1"/>
    </source>
</evidence>
<dbReference type="EMBL" id="FNHL01000002">
    <property type="protein sequence ID" value="SDM49146.1"/>
    <property type="molecule type" value="Genomic_DNA"/>
</dbReference>
<proteinExistence type="predicted"/>
<accession>A0A1G9TN03</accession>
<keyword evidence="5" id="KW-1185">Reference proteome</keyword>
<keyword evidence="2" id="KW-0472">Membrane</keyword>
<evidence type="ECO:0000313" key="5">
    <source>
        <dbReference type="Proteomes" id="UP000199451"/>
    </source>
</evidence>
<dbReference type="AlphaFoldDB" id="A0A1G9TN03"/>
<keyword evidence="2" id="KW-0812">Transmembrane</keyword>
<evidence type="ECO:0000259" key="3">
    <source>
        <dbReference type="Pfam" id="PF07790"/>
    </source>
</evidence>